<evidence type="ECO:0000313" key="2">
    <source>
        <dbReference type="Proteomes" id="UP000218731"/>
    </source>
</evidence>
<reference evidence="1 2" key="1">
    <citation type="submission" date="2015-11" db="EMBL/GenBank/DDBJ databases">
        <title>Complete genome sequencing of a biphenyl-degrading bacterium, Pseudomonas putida KF715 (=NBRC110667).</title>
        <authorList>
            <person name="Suenaga H."/>
            <person name="Fujihara N."/>
            <person name="Watanabe T."/>
            <person name="Hirose J."/>
            <person name="Kimura N."/>
            <person name="Yamazoe A."/>
            <person name="Hosoyama A."/>
            <person name="Shimodaira J."/>
            <person name="Furukawa K."/>
        </authorList>
    </citation>
    <scope>NUCLEOTIDE SEQUENCE [LARGE SCALE GENOMIC DNA]</scope>
    <source>
        <strain evidence="1 2">KF715</strain>
        <plasmid evidence="2">Plasmid pkf715a dna</plasmid>
    </source>
</reference>
<accession>A0A1L7NML6</accession>
<proteinExistence type="predicted"/>
<organism evidence="1 2">
    <name type="scientific">Pseudomonas putida</name>
    <name type="common">Arthrobacter siderocapsulatus</name>
    <dbReference type="NCBI Taxonomy" id="303"/>
    <lineage>
        <taxon>Bacteria</taxon>
        <taxon>Pseudomonadati</taxon>
        <taxon>Pseudomonadota</taxon>
        <taxon>Gammaproteobacteria</taxon>
        <taxon>Pseudomonadales</taxon>
        <taxon>Pseudomonadaceae</taxon>
        <taxon>Pseudomonas</taxon>
    </lineage>
</organism>
<protein>
    <submittedName>
        <fullName evidence="1">Uncharacterized protein</fullName>
    </submittedName>
</protein>
<dbReference type="RefSeq" id="WP_157754437.1">
    <property type="nucleotide sequence ID" value="NZ_AP015030.1"/>
</dbReference>
<dbReference type="Proteomes" id="UP000218731">
    <property type="component" value="Plasmid pKF715A"/>
</dbReference>
<keyword evidence="1" id="KW-0614">Plasmid</keyword>
<evidence type="ECO:0000313" key="1">
    <source>
        <dbReference type="EMBL" id="BAW26718.1"/>
    </source>
</evidence>
<dbReference type="EMBL" id="AP015030">
    <property type="protein sequence ID" value="BAW26718.1"/>
    <property type="molecule type" value="Genomic_DNA"/>
</dbReference>
<gene>
    <name evidence="1" type="ORF">KF715C_pA2130</name>
</gene>
<geneLocation type="plasmid" evidence="2">
    <name>pkf715a dna</name>
</geneLocation>
<name>A0A1L7NML6_PSEPU</name>
<sequence length="80" mass="8893">MTTPNATSNRTLTMPVPDDCSDRYASGWAYADWHISKGGNLNADAPADWHEEKVNGFWDRLTAERNANSNSEKGQDNGHQ</sequence>
<dbReference type="AlphaFoldDB" id="A0A1L7NML6"/>